<evidence type="ECO:0000259" key="2">
    <source>
        <dbReference type="PROSITE" id="PS50822"/>
    </source>
</evidence>
<dbReference type="Gene3D" id="3.40.50.2300">
    <property type="match status" value="1"/>
</dbReference>
<dbReference type="Pfam" id="PF08699">
    <property type="entry name" value="ArgoL1"/>
    <property type="match status" value="1"/>
</dbReference>
<organism evidence="3 4">
    <name type="scientific">Penicillium subrubescens</name>
    <dbReference type="NCBI Taxonomy" id="1316194"/>
    <lineage>
        <taxon>Eukaryota</taxon>
        <taxon>Fungi</taxon>
        <taxon>Dikarya</taxon>
        <taxon>Ascomycota</taxon>
        <taxon>Pezizomycotina</taxon>
        <taxon>Eurotiomycetes</taxon>
        <taxon>Eurotiomycetidae</taxon>
        <taxon>Eurotiales</taxon>
        <taxon>Aspergillaceae</taxon>
        <taxon>Penicillium</taxon>
    </lineage>
</organism>
<dbReference type="Proteomes" id="UP000186955">
    <property type="component" value="Unassembled WGS sequence"/>
</dbReference>
<dbReference type="GO" id="GO:0003676">
    <property type="term" value="F:nucleic acid binding"/>
    <property type="evidence" value="ECO:0007669"/>
    <property type="project" value="InterPro"/>
</dbReference>
<dbReference type="SMART" id="SM01163">
    <property type="entry name" value="DUF1785"/>
    <property type="match status" value="1"/>
</dbReference>
<dbReference type="CDD" id="cd04657">
    <property type="entry name" value="Piwi_ago-like"/>
    <property type="match status" value="1"/>
</dbReference>
<dbReference type="SMART" id="SM00950">
    <property type="entry name" value="Piwi"/>
    <property type="match status" value="1"/>
</dbReference>
<evidence type="ECO:0000313" key="4">
    <source>
        <dbReference type="Proteomes" id="UP000186955"/>
    </source>
</evidence>
<dbReference type="PANTHER" id="PTHR22891">
    <property type="entry name" value="EUKARYOTIC TRANSLATION INITIATION FACTOR 2C"/>
    <property type="match status" value="1"/>
</dbReference>
<dbReference type="InterPro" id="IPR012337">
    <property type="entry name" value="RNaseH-like_sf"/>
</dbReference>
<dbReference type="PROSITE" id="PS50822">
    <property type="entry name" value="PIWI"/>
    <property type="match status" value="1"/>
</dbReference>
<feature type="region of interest" description="Disordered" evidence="1">
    <location>
        <begin position="371"/>
        <end position="400"/>
    </location>
</feature>
<feature type="compositionally biased region" description="Basic and acidic residues" evidence="1">
    <location>
        <begin position="48"/>
        <end position="67"/>
    </location>
</feature>
<proteinExistence type="predicted"/>
<dbReference type="InterPro" id="IPR045246">
    <property type="entry name" value="Piwi_ago-like"/>
</dbReference>
<dbReference type="AlphaFoldDB" id="A0A1Q5UDD5"/>
<reference evidence="3 4" key="1">
    <citation type="submission" date="2016-10" db="EMBL/GenBank/DDBJ databases">
        <title>Genome sequence of the ascomycete fungus Penicillium subrubescens.</title>
        <authorList>
            <person name="De Vries R.P."/>
            <person name="Peng M."/>
            <person name="Dilokpimol A."/>
            <person name="Hilden K."/>
            <person name="Makela M.R."/>
            <person name="Grigoriev I."/>
            <person name="Riley R."/>
            <person name="Granchi Z."/>
        </authorList>
    </citation>
    <scope>NUCLEOTIDE SEQUENCE [LARGE SCALE GENOMIC DNA]</scope>
    <source>
        <strain evidence="3 4">CBS 132785</strain>
    </source>
</reference>
<dbReference type="InterPro" id="IPR032472">
    <property type="entry name" value="ArgoL2"/>
</dbReference>
<feature type="compositionally biased region" description="Basic and acidic residues" evidence="1">
    <location>
        <begin position="7"/>
        <end position="40"/>
    </location>
</feature>
<feature type="domain" description="Piwi" evidence="2">
    <location>
        <begin position="628"/>
        <end position="947"/>
    </location>
</feature>
<keyword evidence="4" id="KW-1185">Reference proteome</keyword>
<evidence type="ECO:0000313" key="3">
    <source>
        <dbReference type="EMBL" id="OKP10472.1"/>
    </source>
</evidence>
<dbReference type="InterPro" id="IPR014811">
    <property type="entry name" value="ArgoL1"/>
</dbReference>
<comment type="caution">
    <text evidence="3">The sequence shown here is derived from an EMBL/GenBank/DDBJ whole genome shotgun (WGS) entry which is preliminary data.</text>
</comment>
<dbReference type="Pfam" id="PF16488">
    <property type="entry name" value="ArgoL2"/>
    <property type="match status" value="1"/>
</dbReference>
<dbReference type="STRING" id="1316194.A0A1Q5UDD5"/>
<dbReference type="InterPro" id="IPR036397">
    <property type="entry name" value="RNaseH_sf"/>
</dbReference>
<sequence length="991" mass="108381">MSLNRGRGRDSEWQARDDRGAGRGRGRGESRGYFRGDSRGRGGFQGRGGDRGRGNFRGRDDPNDRGRGNLRGGYQGPRIYNDGQLIPTPDPNVKKVEDLTAKALLGRKKTADSVRSPDQPGYGTLGKSVMLYANYLSFISVGKPVFRYSVSIAKDKGRDVPAKKARQIVRLLIEEHFANNRDNIATELNLMKFIVRYKNENETDFVDDPTVLTVTVGATGTLNPADLLNYLTSSNLEGPLMQQEQTVTAMNMIIGHCPKTKKSVVSIDGNRNFSLDASMGEKATLGGGLEALRGLEARRGLEALRGFFVSVRAATARVLLNVQVKYLACYQEGPLPMVIGEYQRANSRSLYRLESFLRHMRVRTIHIARKTSNGRARPAPVKSITGLASPAEGRSGDNQTRVPRYGAGPFEVQFFMGSKGTQGAPAVSAAALTEGKAKRGKKAPKAGPVTPGQYISVGGYFKRDMLRFAVMGRTPALNAESIATKGVRMLGLGEPPSATLSAFGIRVETNLITVQGRILPPPKILYAKQKEVLTMSGSWNLKAVQLSRPGAMKTWTYLYVLVQGARPHWNNPVEMMESLRKFTSVLRSMGIDAAPPNEGQRIVLVGRNDTERTERSVRELHDRYRPSLILGVLYAKDTDLYNSMKQVCDVRCGARNVNFLTEKLQVAQDQYCANVGLKTNLKLGGGNQTLHKSELGLLANGKTMLVGLDVTHPSPGSARNAPSVAAIVASVNSALAQWPAEIRIQPSKQEMVADLDTLLQSRLKHWAQHNRNEHPDDIVVYRDGVSEGQYDLVIGEELPLLKRACETIYPASATSRGLPRIAIIVVGKCHNTRFYPTAEADADRSANPMPGTVVDRGISESRHWDFFLQAHSALQGTARPAHYVTVWDEIFSTGQPAATGALGAADVLQNLTHKMCYLFGRATKAVSVCPPANYADLVCTRARCYMSDLFDPIASATPEASVVGTKSGRCQVPNSHLAVVHPNVKDTMFYI</sequence>
<evidence type="ECO:0000256" key="1">
    <source>
        <dbReference type="SAM" id="MobiDB-lite"/>
    </source>
</evidence>
<feature type="region of interest" description="Disordered" evidence="1">
    <location>
        <begin position="1"/>
        <end position="92"/>
    </location>
</feature>
<accession>A0A1Q5UDD5</accession>
<dbReference type="SUPFAM" id="SSF53098">
    <property type="entry name" value="Ribonuclease H-like"/>
    <property type="match status" value="1"/>
</dbReference>
<dbReference type="EMBL" id="MNBE01000319">
    <property type="protein sequence ID" value="OKP10472.1"/>
    <property type="molecule type" value="Genomic_DNA"/>
</dbReference>
<gene>
    <name evidence="3" type="ORF">PENSUB_4104</name>
</gene>
<dbReference type="Gene3D" id="3.30.420.10">
    <property type="entry name" value="Ribonuclease H-like superfamily/Ribonuclease H"/>
    <property type="match status" value="1"/>
</dbReference>
<name>A0A1Q5UDD5_9EURO</name>
<protein>
    <submittedName>
        <fullName evidence="3">Protein argonaute 1A</fullName>
    </submittedName>
</protein>
<dbReference type="InterPro" id="IPR003165">
    <property type="entry name" value="Piwi"/>
</dbReference>
<dbReference type="Pfam" id="PF02171">
    <property type="entry name" value="Piwi"/>
    <property type="match status" value="1"/>
</dbReference>